<name>A0AAV9Y125_9CRYT</name>
<protein>
    <recommendedName>
        <fullName evidence="4">EF-hand domain-containing protein</fullName>
    </recommendedName>
</protein>
<sequence length="1000" mass="116414">MESIRLKEYFDFSQPKKPHYMKNSSEINKFLSNKYIQNNYEYLGARLHSDSNMHGKNIEIYETKGTPIWYRDTNSEDVSYICFRKPIYSGSSQFNYLPKIVDDNLGWFKKTRIKCIEENNIEHNTFQNEIFIKNKKQHIMTKSQETSRYRYVSPFSEYLLERINWKIALRIYYTLDPEKKGFIELETLKNKLIAMLKVDTEKAQTLLMFLESVTPFFVKEGYIYKDEIISFIAKKISEESMTYGLFSKLKMIFMNPIGRSRKLCDERNSSFINQRCFRKPKTSCENKFKLNPENIMIRLSEMNIYNVYNDYFGGFCNLAHNKGQISCIYRLGFCKTNKAKYSVKGNLQDHIKTSKERKQKLIDKINEEKRKAKDENELECTFKPNVIWPLETYMKNISNKNRNIKNYFKKHCNKKEINIMGYKVISEESSENQNVTSFLNTITFSHDFDHSSSWNEYICDNLINHVYVIHKGYPFNCNRNNNSSLDPITFNEEKEKTNKLQIIAENLVKDFFEIEKKSNDKIDDSKNLNNKTKLINKLRAERRNSFYDPRFKNIEYEINDNQTEFKEKILNINELPAYKEVINHNLKPKCEHMDIHSYYYLPKGYEQISNYFNECKIRKKLLPVNTSINNNLKSHMSLNINISNNIKENSKPNNIDFKSKENISKIIIEKSKLKTVPKVNSNLIKQNGTTNLKDSIKISKLSINNKDVNIELKPTKISKFEQIKSNNNVPILKIKTGCLEIKQVHGNGEPPLSVIEGIEDNNLNYDTNSSKGLLQNVSKEKTISKILKFSKINKKLCNSSDKNIEAQNTKVNITNQANNCEKYVSKKNLTIKSSSNGPNLIKKSESCFSSKNKEQIKTIISNKKCLKVDTKNSIKINSTELKDNHLSKLTLKKTGIPVNSPKQICVIKKPPDAVKPKDTSNVLQQKSNIQSKAQPKEGMCNIDNPTISNCIKNLDSKVANFIPKKNVTSMKRESPMTKDIVNITKKNQSNASKVVHMLKK</sequence>
<keyword evidence="3" id="KW-1185">Reference proteome</keyword>
<dbReference type="EMBL" id="JAWDEY010000006">
    <property type="protein sequence ID" value="KAK6590519.1"/>
    <property type="molecule type" value="Genomic_DNA"/>
</dbReference>
<organism evidence="2 3">
    <name type="scientific">Cryptosporidium xiaoi</name>
    <dbReference type="NCBI Taxonomy" id="659607"/>
    <lineage>
        <taxon>Eukaryota</taxon>
        <taxon>Sar</taxon>
        <taxon>Alveolata</taxon>
        <taxon>Apicomplexa</taxon>
        <taxon>Conoidasida</taxon>
        <taxon>Coccidia</taxon>
        <taxon>Eucoccidiorida</taxon>
        <taxon>Eimeriorina</taxon>
        <taxon>Cryptosporidiidae</taxon>
        <taxon>Cryptosporidium</taxon>
    </lineage>
</organism>
<feature type="coiled-coil region" evidence="1">
    <location>
        <begin position="351"/>
        <end position="378"/>
    </location>
</feature>
<dbReference type="AlphaFoldDB" id="A0AAV9Y125"/>
<gene>
    <name evidence="2" type="ORF">RS030_152350</name>
</gene>
<comment type="caution">
    <text evidence="2">The sequence shown here is derived from an EMBL/GenBank/DDBJ whole genome shotgun (WGS) entry which is preliminary data.</text>
</comment>
<reference evidence="2 3" key="1">
    <citation type="submission" date="2023-10" db="EMBL/GenBank/DDBJ databases">
        <title>Comparative genomics analysis reveals potential genetic determinants of host preference in Cryptosporidium xiaoi.</title>
        <authorList>
            <person name="Xiao L."/>
            <person name="Li J."/>
        </authorList>
    </citation>
    <scope>NUCLEOTIDE SEQUENCE [LARGE SCALE GENOMIC DNA]</scope>
    <source>
        <strain evidence="2 3">52996</strain>
    </source>
</reference>
<proteinExistence type="predicted"/>
<keyword evidence="1" id="KW-0175">Coiled coil</keyword>
<dbReference type="Proteomes" id="UP001311799">
    <property type="component" value="Unassembled WGS sequence"/>
</dbReference>
<evidence type="ECO:0000256" key="1">
    <source>
        <dbReference type="SAM" id="Coils"/>
    </source>
</evidence>
<evidence type="ECO:0000313" key="3">
    <source>
        <dbReference type="Proteomes" id="UP001311799"/>
    </source>
</evidence>
<evidence type="ECO:0000313" key="2">
    <source>
        <dbReference type="EMBL" id="KAK6590519.1"/>
    </source>
</evidence>
<accession>A0AAV9Y125</accession>
<evidence type="ECO:0008006" key="4">
    <source>
        <dbReference type="Google" id="ProtNLM"/>
    </source>
</evidence>